<dbReference type="Proteomes" id="UP001214638">
    <property type="component" value="Unassembled WGS sequence"/>
</dbReference>
<proteinExistence type="predicted"/>
<comment type="caution">
    <text evidence="1">The sequence shown here is derived from an EMBL/GenBank/DDBJ whole genome shotgun (WGS) entry which is preliminary data.</text>
</comment>
<protein>
    <submittedName>
        <fullName evidence="1">Uncharacterized protein</fullName>
    </submittedName>
</protein>
<gene>
    <name evidence="1" type="ORF">BdWA1_000871</name>
</gene>
<dbReference type="RefSeq" id="XP_067804710.1">
    <property type="nucleotide sequence ID" value="XM_067945919.1"/>
</dbReference>
<keyword evidence="2" id="KW-1185">Reference proteome</keyword>
<dbReference type="KEGG" id="bdw:94335169"/>
<accession>A0AAD9PN68</accession>
<name>A0AAD9PN68_9APIC</name>
<dbReference type="EMBL" id="JALLKP010000001">
    <property type="protein sequence ID" value="KAK2197868.1"/>
    <property type="molecule type" value="Genomic_DNA"/>
</dbReference>
<evidence type="ECO:0000313" key="1">
    <source>
        <dbReference type="EMBL" id="KAK2197868.1"/>
    </source>
</evidence>
<reference evidence="1" key="1">
    <citation type="journal article" date="2023" name="Nat. Microbiol.">
        <title>Babesia duncani multi-omics identifies virulence factors and drug targets.</title>
        <authorList>
            <person name="Singh P."/>
            <person name="Lonardi S."/>
            <person name="Liang Q."/>
            <person name="Vydyam P."/>
            <person name="Khabirova E."/>
            <person name="Fang T."/>
            <person name="Gihaz S."/>
            <person name="Thekkiniath J."/>
            <person name="Munshi M."/>
            <person name="Abel S."/>
            <person name="Ciampossin L."/>
            <person name="Batugedara G."/>
            <person name="Gupta M."/>
            <person name="Lu X.M."/>
            <person name="Lenz T."/>
            <person name="Chakravarty S."/>
            <person name="Cornillot E."/>
            <person name="Hu Y."/>
            <person name="Ma W."/>
            <person name="Gonzalez L.M."/>
            <person name="Sanchez S."/>
            <person name="Estrada K."/>
            <person name="Sanchez-Flores A."/>
            <person name="Montero E."/>
            <person name="Harb O.S."/>
            <person name="Le Roch K.G."/>
            <person name="Mamoun C.B."/>
        </authorList>
    </citation>
    <scope>NUCLEOTIDE SEQUENCE</scope>
    <source>
        <strain evidence="1">WA1</strain>
    </source>
</reference>
<sequence>MKFLKRLDERVFVDLFNKVSNGKCRIPFRVAVNELCKLFSRNGSSDTESGSEAFVNELFTRGVDKRAGLAAQVLLVGGPKNIRGNPRGGLDARLYFPQVTFEQFHRIALEMECIHIEKLIPHVSGAPISINYNTKQLKTKQERYNDEIIKQLQRHFDAN</sequence>
<dbReference type="AlphaFoldDB" id="A0AAD9PN68"/>
<evidence type="ECO:0000313" key="2">
    <source>
        <dbReference type="Proteomes" id="UP001214638"/>
    </source>
</evidence>
<dbReference type="GeneID" id="94335169"/>
<organism evidence="1 2">
    <name type="scientific">Babesia duncani</name>
    <dbReference type="NCBI Taxonomy" id="323732"/>
    <lineage>
        <taxon>Eukaryota</taxon>
        <taxon>Sar</taxon>
        <taxon>Alveolata</taxon>
        <taxon>Apicomplexa</taxon>
        <taxon>Aconoidasida</taxon>
        <taxon>Piroplasmida</taxon>
        <taxon>Babesiidae</taxon>
        <taxon>Babesia</taxon>
    </lineage>
</organism>